<accession>A0A0L0SLB3</accession>
<feature type="compositionally biased region" description="Pro residues" evidence="1">
    <location>
        <begin position="209"/>
        <end position="225"/>
    </location>
</feature>
<feature type="compositionally biased region" description="Polar residues" evidence="1">
    <location>
        <begin position="288"/>
        <end position="305"/>
    </location>
</feature>
<name>A0A0L0SLB3_ALLM3</name>
<evidence type="ECO:0000256" key="1">
    <source>
        <dbReference type="SAM" id="MobiDB-lite"/>
    </source>
</evidence>
<feature type="region of interest" description="Disordered" evidence="1">
    <location>
        <begin position="209"/>
        <end position="264"/>
    </location>
</feature>
<protein>
    <submittedName>
        <fullName evidence="2">Uncharacterized protein</fullName>
    </submittedName>
</protein>
<gene>
    <name evidence="2" type="ORF">AMAG_08448</name>
</gene>
<sequence>MMGWSMPAQAPASLPPSSTALPQPATQGPTLQAPEPSPVNFSSWNPLAFSWFPQVPAAHDAQASLPASAPSWVSSGPASHVPALPPANQDEGVVVLFAVRLPSTPVSTKPAVICEPVVLTPSTNTARSLLDTLVIDTYLPLSTRMVVKNLVAVSTQMTDAVRSAGVTTKVKASEEQWHLDLPIRCAHQRALDAAALAAASLPTSAPPGVPAPPLPVAHVPPPQPAAPVSQRTALAPPQTVSAPTPAAPVSLQTVPLPPPHPLAPLHDRDFDVDFSHHDFDPLADWDCSETTTLPGGPSRTSTTVADDSEPADRDHGAKPRGDAPLAAAPSMRSPSPKWIAVGHRNDSMRVYFVAVPASEGQSVRQVMAHKMWRGCLAAALQHIGVPINMSADHGKNCIRFYMRRTPKIVEAVVRASGAVVGGVYLEFEPHDPKDKAEAQLSRSPHRVVFVVIKPRKHVFLQEMINQMELDMCQFDCAVVLAAGLNVWYTFVTVAAHEAGRIARLNNRKVRGAKLRVIRIQHPKSVFTTSENVADTVRVMVEQGAAQLQNRGRKPADLPTQNGCPTQDAAIDPVHKVETVLTEAPDLPLAEALNTNLTSAQDASAADTGAVDPTMVQDDIAAKTHDVNPTTAQDVVAAETLLTMDQDATAAEMLLAAEQDVVMAEMNDVVSIAIRDVPAAEMNGVISITAQDVSEAEMLDVDSTMLQDMLEIETNDIISATLARDLTETEGHDVVPILAAQDVPAAGSQVLDMISMQNMAVVVAEAEEVDTIPTHDVGLTDAHDASALVDNPLDMHAEHEPCAPPNFHTDHGRCTNEGGMACDLGSILNGGDETGWRGLPCLQIH</sequence>
<feature type="region of interest" description="Disordered" evidence="1">
    <location>
        <begin position="288"/>
        <end position="334"/>
    </location>
</feature>
<dbReference type="VEuPathDB" id="FungiDB:AMAG_08448"/>
<dbReference type="OrthoDB" id="10555451at2759"/>
<keyword evidence="3" id="KW-1185">Reference proteome</keyword>
<dbReference type="AlphaFoldDB" id="A0A0L0SLB3"/>
<dbReference type="EMBL" id="GG745342">
    <property type="protein sequence ID" value="KNE63307.1"/>
    <property type="molecule type" value="Genomic_DNA"/>
</dbReference>
<evidence type="ECO:0000313" key="2">
    <source>
        <dbReference type="EMBL" id="KNE63307.1"/>
    </source>
</evidence>
<feature type="region of interest" description="Disordered" evidence="1">
    <location>
        <begin position="547"/>
        <end position="567"/>
    </location>
</feature>
<proteinExistence type="predicted"/>
<evidence type="ECO:0000313" key="3">
    <source>
        <dbReference type="Proteomes" id="UP000054350"/>
    </source>
</evidence>
<feature type="compositionally biased region" description="Basic and acidic residues" evidence="1">
    <location>
        <begin position="310"/>
        <end position="321"/>
    </location>
</feature>
<reference evidence="3" key="2">
    <citation type="submission" date="2009-11" db="EMBL/GenBank/DDBJ databases">
        <title>The Genome Sequence of Allomyces macrogynus strain ATCC 38327.</title>
        <authorList>
            <consortium name="The Broad Institute Genome Sequencing Platform"/>
            <person name="Russ C."/>
            <person name="Cuomo C."/>
            <person name="Shea T."/>
            <person name="Young S.K."/>
            <person name="Zeng Q."/>
            <person name="Koehrsen M."/>
            <person name="Haas B."/>
            <person name="Borodovsky M."/>
            <person name="Guigo R."/>
            <person name="Alvarado L."/>
            <person name="Berlin A."/>
            <person name="Borenstein D."/>
            <person name="Chen Z."/>
            <person name="Engels R."/>
            <person name="Freedman E."/>
            <person name="Gellesch M."/>
            <person name="Goldberg J."/>
            <person name="Griggs A."/>
            <person name="Gujja S."/>
            <person name="Heiman D."/>
            <person name="Hepburn T."/>
            <person name="Howarth C."/>
            <person name="Jen D."/>
            <person name="Larson L."/>
            <person name="Lewis B."/>
            <person name="Mehta T."/>
            <person name="Park D."/>
            <person name="Pearson M."/>
            <person name="Roberts A."/>
            <person name="Saif S."/>
            <person name="Shenoy N."/>
            <person name="Sisk P."/>
            <person name="Stolte C."/>
            <person name="Sykes S."/>
            <person name="Walk T."/>
            <person name="White J."/>
            <person name="Yandava C."/>
            <person name="Burger G."/>
            <person name="Gray M.W."/>
            <person name="Holland P.W.H."/>
            <person name="King N."/>
            <person name="Lang F.B.F."/>
            <person name="Roger A.J."/>
            <person name="Ruiz-Trillo I."/>
            <person name="Lander E."/>
            <person name="Nusbaum C."/>
        </authorList>
    </citation>
    <scope>NUCLEOTIDE SEQUENCE [LARGE SCALE GENOMIC DNA]</scope>
    <source>
        <strain evidence="3">ATCC 38327</strain>
    </source>
</reference>
<feature type="region of interest" description="Disordered" evidence="1">
    <location>
        <begin position="1"/>
        <end position="37"/>
    </location>
</feature>
<reference evidence="2 3" key="1">
    <citation type="submission" date="2009-11" db="EMBL/GenBank/DDBJ databases">
        <title>Annotation of Allomyces macrogynus ATCC 38327.</title>
        <authorList>
            <consortium name="The Broad Institute Genome Sequencing Platform"/>
            <person name="Russ C."/>
            <person name="Cuomo C."/>
            <person name="Burger G."/>
            <person name="Gray M.W."/>
            <person name="Holland P.W.H."/>
            <person name="King N."/>
            <person name="Lang F.B.F."/>
            <person name="Roger A.J."/>
            <person name="Ruiz-Trillo I."/>
            <person name="Young S.K."/>
            <person name="Zeng Q."/>
            <person name="Gargeya S."/>
            <person name="Fitzgerald M."/>
            <person name="Haas B."/>
            <person name="Abouelleil A."/>
            <person name="Alvarado L."/>
            <person name="Arachchi H.M."/>
            <person name="Berlin A."/>
            <person name="Chapman S.B."/>
            <person name="Gearin G."/>
            <person name="Goldberg J."/>
            <person name="Griggs A."/>
            <person name="Gujja S."/>
            <person name="Hansen M."/>
            <person name="Heiman D."/>
            <person name="Howarth C."/>
            <person name="Larimer J."/>
            <person name="Lui A."/>
            <person name="MacDonald P.J.P."/>
            <person name="McCowen C."/>
            <person name="Montmayeur A."/>
            <person name="Murphy C."/>
            <person name="Neiman D."/>
            <person name="Pearson M."/>
            <person name="Priest M."/>
            <person name="Roberts A."/>
            <person name="Saif S."/>
            <person name="Shea T."/>
            <person name="Sisk P."/>
            <person name="Stolte C."/>
            <person name="Sykes S."/>
            <person name="Wortman J."/>
            <person name="Nusbaum C."/>
            <person name="Birren B."/>
        </authorList>
    </citation>
    <scope>NUCLEOTIDE SEQUENCE [LARGE SCALE GENOMIC DNA]</scope>
    <source>
        <strain evidence="2 3">ATCC 38327</strain>
    </source>
</reference>
<feature type="compositionally biased region" description="Low complexity" evidence="1">
    <location>
        <begin position="7"/>
        <end position="26"/>
    </location>
</feature>
<dbReference type="Proteomes" id="UP000054350">
    <property type="component" value="Unassembled WGS sequence"/>
</dbReference>
<organism evidence="2 3">
    <name type="scientific">Allomyces macrogynus (strain ATCC 38327)</name>
    <name type="common">Allomyces javanicus var. macrogynus</name>
    <dbReference type="NCBI Taxonomy" id="578462"/>
    <lineage>
        <taxon>Eukaryota</taxon>
        <taxon>Fungi</taxon>
        <taxon>Fungi incertae sedis</taxon>
        <taxon>Blastocladiomycota</taxon>
        <taxon>Blastocladiomycetes</taxon>
        <taxon>Blastocladiales</taxon>
        <taxon>Blastocladiaceae</taxon>
        <taxon>Allomyces</taxon>
    </lineage>
</organism>